<protein>
    <submittedName>
        <fullName evidence="2">Uncharacterized protein</fullName>
    </submittedName>
</protein>
<dbReference type="RefSeq" id="WP_163084156.1">
    <property type="nucleotide sequence ID" value="NZ_JAAAWN010000005.1"/>
</dbReference>
<feature type="transmembrane region" description="Helical" evidence="1">
    <location>
        <begin position="106"/>
        <end position="125"/>
    </location>
</feature>
<organism evidence="2 3">
    <name type="scientific">Alteromonas profundi</name>
    <dbReference type="NCBI Taxonomy" id="2696062"/>
    <lineage>
        <taxon>Bacteria</taxon>
        <taxon>Pseudomonadati</taxon>
        <taxon>Pseudomonadota</taxon>
        <taxon>Gammaproteobacteria</taxon>
        <taxon>Alteromonadales</taxon>
        <taxon>Alteromonadaceae</taxon>
        <taxon>Alteromonas/Salinimonas group</taxon>
        <taxon>Alteromonas</taxon>
    </lineage>
</organism>
<evidence type="ECO:0000313" key="2">
    <source>
        <dbReference type="EMBL" id="NDV90560.1"/>
    </source>
</evidence>
<feature type="transmembrane region" description="Helical" evidence="1">
    <location>
        <begin position="48"/>
        <end position="64"/>
    </location>
</feature>
<feature type="transmembrane region" description="Helical" evidence="1">
    <location>
        <begin position="71"/>
        <end position="94"/>
    </location>
</feature>
<comment type="caution">
    <text evidence="2">The sequence shown here is derived from an EMBL/GenBank/DDBJ whole genome shotgun (WGS) entry which is preliminary data.</text>
</comment>
<name>A0A7X5LJL6_9ALTE</name>
<keyword evidence="1" id="KW-0472">Membrane</keyword>
<sequence>MNSKITRYAFLAGSAYFVCMAIAHFFGIKLPILFVYYDTPFYAYQDKIISFAVCAYVGLFYSASKHRDVALTAIVVLALTVIGLGAVNVSSALSSVLTAGQPTMPYWLQTGAIASYVAVLLVLYVKDGKNS</sequence>
<dbReference type="Proteomes" id="UP000470213">
    <property type="component" value="Unassembled WGS sequence"/>
</dbReference>
<keyword evidence="1" id="KW-1133">Transmembrane helix</keyword>
<keyword evidence="1" id="KW-0812">Transmembrane</keyword>
<evidence type="ECO:0000256" key="1">
    <source>
        <dbReference type="SAM" id="Phobius"/>
    </source>
</evidence>
<keyword evidence="3" id="KW-1185">Reference proteome</keyword>
<dbReference type="AlphaFoldDB" id="A0A7X5LJL6"/>
<dbReference type="EMBL" id="JAAAWN010000005">
    <property type="protein sequence ID" value="NDV90560.1"/>
    <property type="molecule type" value="Genomic_DNA"/>
</dbReference>
<gene>
    <name evidence="2" type="ORF">GTH32_05035</name>
</gene>
<feature type="transmembrane region" description="Helical" evidence="1">
    <location>
        <begin position="7"/>
        <end position="28"/>
    </location>
</feature>
<evidence type="ECO:0000313" key="3">
    <source>
        <dbReference type="Proteomes" id="UP000470213"/>
    </source>
</evidence>
<proteinExistence type="predicted"/>
<reference evidence="2 3" key="1">
    <citation type="submission" date="2020-01" db="EMBL/GenBank/DDBJ databases">
        <authorList>
            <person name="Chen J."/>
            <person name="Zhu S."/>
            <person name="Yang J."/>
        </authorList>
    </citation>
    <scope>NUCLEOTIDE SEQUENCE [LARGE SCALE GENOMIC DNA]</scope>
    <source>
        <strain evidence="2 3">345S023</strain>
    </source>
</reference>
<accession>A0A7X5LJL6</accession>